<protein>
    <recommendedName>
        <fullName evidence="4 5">Translation initiation factor IF-1</fullName>
    </recommendedName>
</protein>
<evidence type="ECO:0000259" key="6">
    <source>
        <dbReference type="PROSITE" id="PS50832"/>
    </source>
</evidence>
<comment type="function">
    <text evidence="4">One of the essential components for the initiation of protein synthesis. Stabilizes the binding of IF-2 and IF-3 on the 30S subunit to which N-formylmethionyl-tRNA(fMet) subsequently binds. Helps modulate mRNA selection, yielding the 30S pre-initiation complex (PIC). Upon addition of the 50S ribosomal subunit IF-1, IF-2 and IF-3 are released leaving the mature 70S translation initiation complex.</text>
</comment>
<keyword evidence="3 4" id="KW-0648">Protein biosynthesis</keyword>
<keyword evidence="4" id="KW-0699">rRNA-binding</keyword>
<dbReference type="PROSITE" id="PS50832">
    <property type="entry name" value="S1_IF1_TYPE"/>
    <property type="match status" value="1"/>
</dbReference>
<comment type="similarity">
    <text evidence="1 4">Belongs to the IF-1 family.</text>
</comment>
<evidence type="ECO:0000313" key="7">
    <source>
        <dbReference type="EMBL" id="OGC54419.1"/>
    </source>
</evidence>
<dbReference type="GO" id="GO:0005829">
    <property type="term" value="C:cytosol"/>
    <property type="evidence" value="ECO:0007669"/>
    <property type="project" value="TreeGrafter"/>
</dbReference>
<dbReference type="InterPro" id="IPR012340">
    <property type="entry name" value="NA-bd_OB-fold"/>
</dbReference>
<evidence type="ECO:0000256" key="2">
    <source>
        <dbReference type="ARBA" id="ARBA00022540"/>
    </source>
</evidence>
<gene>
    <name evidence="4" type="primary">infA</name>
    <name evidence="7" type="ORF">A3D91_00795</name>
</gene>
<name>A0A1F4VBC4_UNCKA</name>
<comment type="caution">
    <text evidence="7">The sequence shown here is derived from an EMBL/GenBank/DDBJ whole genome shotgun (WGS) entry which is preliminary data.</text>
</comment>
<dbReference type="CDD" id="cd04451">
    <property type="entry name" value="S1_IF1"/>
    <property type="match status" value="1"/>
</dbReference>
<organism evidence="7 8">
    <name type="scientific">candidate division WWE3 bacterium RIFCSPHIGHO2_02_FULL_38_14</name>
    <dbReference type="NCBI Taxonomy" id="1802620"/>
    <lineage>
        <taxon>Bacteria</taxon>
        <taxon>Katanobacteria</taxon>
    </lineage>
</organism>
<evidence type="ECO:0000256" key="1">
    <source>
        <dbReference type="ARBA" id="ARBA00010939"/>
    </source>
</evidence>
<sequence>MSTKEVITKDGTVKEALMAGMFRVELADGEFVLASLSGKMRKFKIRILPGDKVKVEFSPHDLTRGRVSYRYR</sequence>
<feature type="domain" description="S1-like" evidence="6">
    <location>
        <begin position="1"/>
        <end position="72"/>
    </location>
</feature>
<accession>A0A1F4VBC4</accession>
<dbReference type="FunFam" id="2.40.50.140:FF:000002">
    <property type="entry name" value="Translation initiation factor IF-1"/>
    <property type="match status" value="1"/>
</dbReference>
<dbReference type="Gene3D" id="2.40.50.140">
    <property type="entry name" value="Nucleic acid-binding proteins"/>
    <property type="match status" value="1"/>
</dbReference>
<dbReference type="PANTHER" id="PTHR33370:SF1">
    <property type="entry name" value="TRANSLATION INITIATION FACTOR IF-1, CHLOROPLASTIC"/>
    <property type="match status" value="1"/>
</dbReference>
<dbReference type="InterPro" id="IPR006196">
    <property type="entry name" value="RNA-binding_domain_S1_IF1"/>
</dbReference>
<evidence type="ECO:0000256" key="5">
    <source>
        <dbReference type="NCBIfam" id="TIGR00008"/>
    </source>
</evidence>
<dbReference type="GO" id="GO:0003743">
    <property type="term" value="F:translation initiation factor activity"/>
    <property type="evidence" value="ECO:0007669"/>
    <property type="project" value="UniProtKB-UniRule"/>
</dbReference>
<proteinExistence type="inferred from homology"/>
<dbReference type="EMBL" id="MEVD01000003">
    <property type="protein sequence ID" value="OGC54419.1"/>
    <property type="molecule type" value="Genomic_DNA"/>
</dbReference>
<reference evidence="7 8" key="1">
    <citation type="journal article" date="2016" name="Nat. Commun.">
        <title>Thousands of microbial genomes shed light on interconnected biogeochemical processes in an aquifer system.</title>
        <authorList>
            <person name="Anantharaman K."/>
            <person name="Brown C.T."/>
            <person name="Hug L.A."/>
            <person name="Sharon I."/>
            <person name="Castelle C.J."/>
            <person name="Probst A.J."/>
            <person name="Thomas B.C."/>
            <person name="Singh A."/>
            <person name="Wilkins M.J."/>
            <person name="Karaoz U."/>
            <person name="Brodie E.L."/>
            <person name="Williams K.H."/>
            <person name="Hubbard S.S."/>
            <person name="Banfield J.F."/>
        </authorList>
    </citation>
    <scope>NUCLEOTIDE SEQUENCE [LARGE SCALE GENOMIC DNA]</scope>
</reference>
<dbReference type="Proteomes" id="UP000178127">
    <property type="component" value="Unassembled WGS sequence"/>
</dbReference>
<dbReference type="PANTHER" id="PTHR33370">
    <property type="entry name" value="TRANSLATION INITIATION FACTOR IF-1, CHLOROPLASTIC"/>
    <property type="match status" value="1"/>
</dbReference>
<dbReference type="AlphaFoldDB" id="A0A1F4VBC4"/>
<dbReference type="STRING" id="1802620.A3D91_00795"/>
<keyword evidence="4" id="KW-0694">RNA-binding</keyword>
<dbReference type="HAMAP" id="MF_00075">
    <property type="entry name" value="IF_1"/>
    <property type="match status" value="1"/>
</dbReference>
<dbReference type="GO" id="GO:0019843">
    <property type="term" value="F:rRNA binding"/>
    <property type="evidence" value="ECO:0007669"/>
    <property type="project" value="UniProtKB-UniRule"/>
</dbReference>
<dbReference type="SUPFAM" id="SSF50249">
    <property type="entry name" value="Nucleic acid-binding proteins"/>
    <property type="match status" value="1"/>
</dbReference>
<evidence type="ECO:0000313" key="8">
    <source>
        <dbReference type="Proteomes" id="UP000178127"/>
    </source>
</evidence>
<keyword evidence="2 4" id="KW-0396">Initiation factor</keyword>
<comment type="subcellular location">
    <subcellularLocation>
        <location evidence="4">Cytoplasm</location>
    </subcellularLocation>
</comment>
<comment type="subunit">
    <text evidence="4">Component of the 30S ribosomal translation pre-initiation complex which assembles on the 30S ribosome in the order IF-2 and IF-3, IF-1 and N-formylmethionyl-tRNA(fMet); mRNA recruitment can occur at any time during PIC assembly.</text>
</comment>
<evidence type="ECO:0000256" key="3">
    <source>
        <dbReference type="ARBA" id="ARBA00022917"/>
    </source>
</evidence>
<dbReference type="Pfam" id="PF01176">
    <property type="entry name" value="eIF-1a"/>
    <property type="match status" value="1"/>
</dbReference>
<dbReference type="GO" id="GO:0043022">
    <property type="term" value="F:ribosome binding"/>
    <property type="evidence" value="ECO:0007669"/>
    <property type="project" value="UniProtKB-UniRule"/>
</dbReference>
<keyword evidence="4" id="KW-0963">Cytoplasm</keyword>
<dbReference type="NCBIfam" id="TIGR00008">
    <property type="entry name" value="infA"/>
    <property type="match status" value="1"/>
</dbReference>
<evidence type="ECO:0000256" key="4">
    <source>
        <dbReference type="HAMAP-Rule" id="MF_00075"/>
    </source>
</evidence>
<dbReference type="InterPro" id="IPR004368">
    <property type="entry name" value="TIF_IF1"/>
</dbReference>